<dbReference type="SUPFAM" id="SSF47413">
    <property type="entry name" value="lambda repressor-like DNA-binding domains"/>
    <property type="match status" value="1"/>
</dbReference>
<dbReference type="SMART" id="SM00530">
    <property type="entry name" value="HTH_XRE"/>
    <property type="match status" value="1"/>
</dbReference>
<dbReference type="GO" id="GO:0003677">
    <property type="term" value="F:DNA binding"/>
    <property type="evidence" value="ECO:0007669"/>
    <property type="project" value="UniProtKB-KW"/>
</dbReference>
<gene>
    <name evidence="2" type="ORF">A4W93_15555</name>
</gene>
<dbReference type="Gene3D" id="1.10.260.40">
    <property type="entry name" value="lambda repressor-like DNA-binding domains"/>
    <property type="match status" value="1"/>
</dbReference>
<dbReference type="RefSeq" id="WP_085751483.1">
    <property type="nucleotide sequence ID" value="NZ_BSPR01000004.1"/>
</dbReference>
<sequence>MSSDKNMGERFGAAVRRLREARGWSQEHLAGEAELNRSYMGEIERATAMPSLATAAKLAQALQVPLSHLIAHCEDPAAA</sequence>
<dbReference type="PROSITE" id="PS50943">
    <property type="entry name" value="HTH_CROC1"/>
    <property type="match status" value="1"/>
</dbReference>
<evidence type="ECO:0000313" key="3">
    <source>
        <dbReference type="Proteomes" id="UP000193427"/>
    </source>
</evidence>
<proteinExistence type="predicted"/>
<reference evidence="2 3" key="1">
    <citation type="submission" date="2016-04" db="EMBL/GenBank/DDBJ databases">
        <title>Complete genome sequence of natural rubber-degrading, novel Gram-negative bacterium, Rhizobacter gummiphilus strain NS21.</title>
        <authorList>
            <person name="Tabata M."/>
            <person name="Kasai D."/>
            <person name="Fukuda M."/>
        </authorList>
    </citation>
    <scope>NUCLEOTIDE SEQUENCE [LARGE SCALE GENOMIC DNA]</scope>
    <source>
        <strain evidence="2 3">NS21</strain>
    </source>
</reference>
<dbReference type="CDD" id="cd00093">
    <property type="entry name" value="HTH_XRE"/>
    <property type="match status" value="1"/>
</dbReference>
<accession>A0A1W6LA64</accession>
<name>A0A1W6LA64_9BURK</name>
<dbReference type="EMBL" id="CP015118">
    <property type="protein sequence ID" value="ARN21195.1"/>
    <property type="molecule type" value="Genomic_DNA"/>
</dbReference>
<protein>
    <submittedName>
        <fullName evidence="2">Transcriptional regulator</fullName>
    </submittedName>
</protein>
<dbReference type="GO" id="GO:0003700">
    <property type="term" value="F:DNA-binding transcription factor activity"/>
    <property type="evidence" value="ECO:0007669"/>
    <property type="project" value="TreeGrafter"/>
</dbReference>
<dbReference type="PANTHER" id="PTHR46797">
    <property type="entry name" value="HTH-TYPE TRANSCRIPTIONAL REGULATOR"/>
    <property type="match status" value="1"/>
</dbReference>
<dbReference type="OrthoDB" id="8527856at2"/>
<dbReference type="STRING" id="946333.A4W93_15555"/>
<dbReference type="InterPro" id="IPR001387">
    <property type="entry name" value="Cro/C1-type_HTH"/>
</dbReference>
<dbReference type="PANTHER" id="PTHR46797:SF1">
    <property type="entry name" value="METHYLPHOSPHONATE SYNTHASE"/>
    <property type="match status" value="1"/>
</dbReference>
<evidence type="ECO:0000256" key="1">
    <source>
        <dbReference type="ARBA" id="ARBA00023125"/>
    </source>
</evidence>
<keyword evidence="1" id="KW-0238">DNA-binding</keyword>
<dbReference type="KEGG" id="rgu:A4W93_15555"/>
<dbReference type="Proteomes" id="UP000193427">
    <property type="component" value="Chromosome"/>
</dbReference>
<dbReference type="AlphaFoldDB" id="A0A1W6LA64"/>
<dbReference type="InterPro" id="IPR050807">
    <property type="entry name" value="TransReg_Diox_bact_type"/>
</dbReference>
<dbReference type="InterPro" id="IPR010982">
    <property type="entry name" value="Lambda_DNA-bd_dom_sf"/>
</dbReference>
<keyword evidence="3" id="KW-1185">Reference proteome</keyword>
<organism evidence="2 3">
    <name type="scientific">Piscinibacter gummiphilus</name>
    <dbReference type="NCBI Taxonomy" id="946333"/>
    <lineage>
        <taxon>Bacteria</taxon>
        <taxon>Pseudomonadati</taxon>
        <taxon>Pseudomonadota</taxon>
        <taxon>Betaproteobacteria</taxon>
        <taxon>Burkholderiales</taxon>
        <taxon>Sphaerotilaceae</taxon>
        <taxon>Piscinibacter</taxon>
    </lineage>
</organism>
<dbReference type="Pfam" id="PF13560">
    <property type="entry name" value="HTH_31"/>
    <property type="match status" value="1"/>
</dbReference>
<evidence type="ECO:0000313" key="2">
    <source>
        <dbReference type="EMBL" id="ARN21195.1"/>
    </source>
</evidence>
<dbReference type="GO" id="GO:0005829">
    <property type="term" value="C:cytosol"/>
    <property type="evidence" value="ECO:0007669"/>
    <property type="project" value="TreeGrafter"/>
</dbReference>